<feature type="domain" description="Apple" evidence="2">
    <location>
        <begin position="35"/>
        <end position="101"/>
    </location>
</feature>
<accession>T1F4U7</accession>
<keyword evidence="5" id="KW-1185">Reference proteome</keyword>
<organism evidence="4 5">
    <name type="scientific">Helobdella robusta</name>
    <name type="common">Californian leech</name>
    <dbReference type="NCBI Taxonomy" id="6412"/>
    <lineage>
        <taxon>Eukaryota</taxon>
        <taxon>Metazoa</taxon>
        <taxon>Spiralia</taxon>
        <taxon>Lophotrochozoa</taxon>
        <taxon>Annelida</taxon>
        <taxon>Clitellata</taxon>
        <taxon>Hirudinea</taxon>
        <taxon>Rhynchobdellida</taxon>
        <taxon>Glossiphoniidae</taxon>
        <taxon>Helobdella</taxon>
    </lineage>
</organism>
<name>T1F4U7_HELRO</name>
<feature type="signal peptide" evidence="1">
    <location>
        <begin position="1"/>
        <end position="18"/>
    </location>
</feature>
<dbReference type="Pfam" id="PF00024">
    <property type="entry name" value="PAN_1"/>
    <property type="match status" value="1"/>
</dbReference>
<reference evidence="4" key="3">
    <citation type="submission" date="2015-06" db="UniProtKB">
        <authorList>
            <consortium name="EnsemblMetazoa"/>
        </authorList>
    </citation>
    <scope>IDENTIFICATION</scope>
</reference>
<evidence type="ECO:0000313" key="4">
    <source>
        <dbReference type="EnsemblMetazoa" id="HelroP171918"/>
    </source>
</evidence>
<protein>
    <recommendedName>
        <fullName evidence="2">Apple domain-containing protein</fullName>
    </recommendedName>
</protein>
<dbReference type="InParanoid" id="T1F4U7"/>
<evidence type="ECO:0000256" key="1">
    <source>
        <dbReference type="SAM" id="SignalP"/>
    </source>
</evidence>
<feature type="chain" id="PRO_5010980257" description="Apple domain-containing protein" evidence="1">
    <location>
        <begin position="19"/>
        <end position="171"/>
    </location>
</feature>
<evidence type="ECO:0000259" key="2">
    <source>
        <dbReference type="PROSITE" id="PS50948"/>
    </source>
</evidence>
<dbReference type="CTD" id="20203846"/>
<dbReference type="GeneID" id="20203846"/>
<dbReference type="KEGG" id="hro:HELRODRAFT_171918"/>
<keyword evidence="1" id="KW-0732">Signal</keyword>
<dbReference type="EMBL" id="AMQM01003969">
    <property type="status" value="NOT_ANNOTATED_CDS"/>
    <property type="molecule type" value="Genomic_DNA"/>
</dbReference>
<dbReference type="EMBL" id="KB096411">
    <property type="protein sequence ID" value="ESO04916.1"/>
    <property type="molecule type" value="Genomic_DNA"/>
</dbReference>
<dbReference type="AlphaFoldDB" id="T1F4U7"/>
<dbReference type="PROSITE" id="PS50948">
    <property type="entry name" value="PAN"/>
    <property type="match status" value="1"/>
</dbReference>
<dbReference type="EnsemblMetazoa" id="HelroT171918">
    <property type="protein sequence ID" value="HelroP171918"/>
    <property type="gene ID" value="HelroG171918"/>
</dbReference>
<proteinExistence type="predicted"/>
<sequence length="171" mass="19623">MFAVAFISLNLWLLSIGAKKCFQRFEEDNASFCSCDPAIEDRSLSTFSFLEALMLCSMRCSQTASCVAYNFFNATNQCQLFNQTLNKFSVLPGCQYFFKKEEQIKPMMINTDDELKEFYFNGENVPVAMNFPHANDWDIPDWLDLSGSMFVLAVKAYNRVLNGWHGYVPCL</sequence>
<dbReference type="HOGENOM" id="CLU_1564559_0_0_1"/>
<dbReference type="Proteomes" id="UP000015101">
    <property type="component" value="Unassembled WGS sequence"/>
</dbReference>
<reference evidence="5" key="1">
    <citation type="submission" date="2012-12" db="EMBL/GenBank/DDBJ databases">
        <authorList>
            <person name="Hellsten U."/>
            <person name="Grimwood J."/>
            <person name="Chapman J.A."/>
            <person name="Shapiro H."/>
            <person name="Aerts A."/>
            <person name="Otillar R.P."/>
            <person name="Terry A.Y."/>
            <person name="Boore J.L."/>
            <person name="Simakov O."/>
            <person name="Marletaz F."/>
            <person name="Cho S.-J."/>
            <person name="Edsinger-Gonzales E."/>
            <person name="Havlak P."/>
            <person name="Kuo D.-H."/>
            <person name="Larsson T."/>
            <person name="Lv J."/>
            <person name="Arendt D."/>
            <person name="Savage R."/>
            <person name="Osoegawa K."/>
            <person name="de Jong P."/>
            <person name="Lindberg D.R."/>
            <person name="Seaver E.C."/>
            <person name="Weisblat D.A."/>
            <person name="Putnam N.H."/>
            <person name="Grigoriev I.V."/>
            <person name="Rokhsar D.S."/>
        </authorList>
    </citation>
    <scope>NUCLEOTIDE SEQUENCE</scope>
</reference>
<dbReference type="InterPro" id="IPR003609">
    <property type="entry name" value="Pan_app"/>
</dbReference>
<evidence type="ECO:0000313" key="5">
    <source>
        <dbReference type="Proteomes" id="UP000015101"/>
    </source>
</evidence>
<gene>
    <name evidence="4" type="primary">20203846</name>
    <name evidence="3" type="ORF">HELRODRAFT_171918</name>
</gene>
<reference evidence="3 5" key="2">
    <citation type="journal article" date="2013" name="Nature">
        <title>Insights into bilaterian evolution from three spiralian genomes.</title>
        <authorList>
            <person name="Simakov O."/>
            <person name="Marletaz F."/>
            <person name="Cho S.J."/>
            <person name="Edsinger-Gonzales E."/>
            <person name="Havlak P."/>
            <person name="Hellsten U."/>
            <person name="Kuo D.H."/>
            <person name="Larsson T."/>
            <person name="Lv J."/>
            <person name="Arendt D."/>
            <person name="Savage R."/>
            <person name="Osoegawa K."/>
            <person name="de Jong P."/>
            <person name="Grimwood J."/>
            <person name="Chapman J.A."/>
            <person name="Shapiro H."/>
            <person name="Aerts A."/>
            <person name="Otillar R.P."/>
            <person name="Terry A.Y."/>
            <person name="Boore J.L."/>
            <person name="Grigoriev I.V."/>
            <person name="Lindberg D.R."/>
            <person name="Seaver E.C."/>
            <person name="Weisblat D.A."/>
            <person name="Putnam N.H."/>
            <person name="Rokhsar D.S."/>
        </authorList>
    </citation>
    <scope>NUCLEOTIDE SEQUENCE</scope>
</reference>
<dbReference type="RefSeq" id="XP_009016849.1">
    <property type="nucleotide sequence ID" value="XM_009018601.1"/>
</dbReference>
<evidence type="ECO:0000313" key="3">
    <source>
        <dbReference type="EMBL" id="ESO04916.1"/>
    </source>
</evidence>